<keyword evidence="2" id="KW-0645">Protease</keyword>
<dbReference type="SUPFAM" id="SSF52096">
    <property type="entry name" value="ClpP/crotonase"/>
    <property type="match status" value="1"/>
</dbReference>
<evidence type="ECO:0000256" key="1">
    <source>
        <dbReference type="ARBA" id="ARBA00008683"/>
    </source>
</evidence>
<evidence type="ECO:0000256" key="5">
    <source>
        <dbReference type="SAM" id="Phobius"/>
    </source>
</evidence>
<dbReference type="InterPro" id="IPR029045">
    <property type="entry name" value="ClpP/crotonase-like_dom_sf"/>
</dbReference>
<dbReference type="GO" id="GO:0006508">
    <property type="term" value="P:proteolysis"/>
    <property type="evidence" value="ECO:0007669"/>
    <property type="project" value="UniProtKB-KW"/>
</dbReference>
<dbReference type="NCBIfam" id="TIGR00706">
    <property type="entry name" value="SppA_dom"/>
    <property type="match status" value="1"/>
</dbReference>
<dbReference type="EMBL" id="CABMJJ010000007">
    <property type="protein sequence ID" value="VVC03523.1"/>
    <property type="molecule type" value="Genomic_DNA"/>
</dbReference>
<dbReference type="AlphaFoldDB" id="A0A5E4LR31"/>
<dbReference type="Gene3D" id="6.20.330.10">
    <property type="match status" value="1"/>
</dbReference>
<dbReference type="Pfam" id="PF01343">
    <property type="entry name" value="Peptidase_S49"/>
    <property type="match status" value="1"/>
</dbReference>
<proteinExistence type="inferred from homology"/>
<evidence type="ECO:0000256" key="3">
    <source>
        <dbReference type="ARBA" id="ARBA00022801"/>
    </source>
</evidence>
<dbReference type="PANTHER" id="PTHR42987:SF4">
    <property type="entry name" value="PROTEASE SOHB-RELATED"/>
    <property type="match status" value="1"/>
</dbReference>
<protein>
    <submittedName>
        <fullName evidence="7">Peptidase family S49</fullName>
    </submittedName>
</protein>
<keyword evidence="5" id="KW-0812">Transmembrane</keyword>
<evidence type="ECO:0000256" key="2">
    <source>
        <dbReference type="ARBA" id="ARBA00022670"/>
    </source>
</evidence>
<evidence type="ECO:0000259" key="6">
    <source>
        <dbReference type="Pfam" id="PF01343"/>
    </source>
</evidence>
<dbReference type="InterPro" id="IPR004635">
    <property type="entry name" value="Pept_S49_SppA"/>
</dbReference>
<sequence>MEPQSEIRRRSVKPSGGLILGTGLLLILAFVALIALFFIVSAFTPSMLGKCVAVMEINQPLVTEGASPSLLTSGIAGSEEIANNIDRLNKRDDVGAVVIVFNSGGGSVVATREIYDSVKALNKPKVAYFREVAASGAYYIATGTDYIVSNPNALTGSIGVITTIAEMQDLFEKIGINTTVIKSGKFKDIGSPYREMTPEEQQLLQAVNEEVYNEFKSIVVENRGSKLDMSKFENITDGRIMTGRQALKVGLVDQTGTKKDAIMKAAQLAGMNPTSYDDVRVCVVPSAGTDSSLFGLDSLIKTIEMKSNLPTIK</sequence>
<dbReference type="CDD" id="cd07023">
    <property type="entry name" value="S49_Sppa_N_C"/>
    <property type="match status" value="1"/>
</dbReference>
<reference evidence="7 8" key="1">
    <citation type="submission" date="2019-08" db="EMBL/GenBank/DDBJ databases">
        <authorList>
            <person name="Vazquez-Campos X."/>
        </authorList>
    </citation>
    <scope>NUCLEOTIDE SEQUENCE [LARGE SCALE GENOMIC DNA]</scope>
    <source>
        <strain evidence="7">LFW-283_2</strain>
    </source>
</reference>
<organism evidence="7 8">
    <name type="scientific">Candidatus Bilamarchaeum dharawalense</name>
    <dbReference type="NCBI Taxonomy" id="2885759"/>
    <lineage>
        <taxon>Archaea</taxon>
        <taxon>Candidatus Micrarchaeota</taxon>
        <taxon>Candidatus Micrarchaeia</taxon>
        <taxon>Candidatus Anstonellales</taxon>
        <taxon>Candidatus Bilamarchaeaceae</taxon>
        <taxon>Candidatus Bilamarchaeum</taxon>
    </lineage>
</organism>
<keyword evidence="5" id="KW-0472">Membrane</keyword>
<accession>A0A5E4LR31</accession>
<keyword evidence="3" id="KW-0378">Hydrolase</keyword>
<evidence type="ECO:0000313" key="7">
    <source>
        <dbReference type="EMBL" id="VVC03523.1"/>
    </source>
</evidence>
<dbReference type="InterPro" id="IPR002142">
    <property type="entry name" value="Peptidase_S49"/>
</dbReference>
<feature type="domain" description="Peptidase S49" evidence="6">
    <location>
        <begin position="121"/>
        <end position="271"/>
    </location>
</feature>
<keyword evidence="4" id="KW-0720">Serine protease</keyword>
<dbReference type="InterPro" id="IPR047272">
    <property type="entry name" value="S49_SppA_C"/>
</dbReference>
<gene>
    <name evidence="7" type="ORF">LFW2832_00419</name>
</gene>
<dbReference type="Proteomes" id="UP000789941">
    <property type="component" value="Unassembled WGS sequence"/>
</dbReference>
<evidence type="ECO:0000313" key="8">
    <source>
        <dbReference type="Proteomes" id="UP000789941"/>
    </source>
</evidence>
<dbReference type="GO" id="GO:0008236">
    <property type="term" value="F:serine-type peptidase activity"/>
    <property type="evidence" value="ECO:0007669"/>
    <property type="project" value="UniProtKB-KW"/>
</dbReference>
<name>A0A5E4LR31_9ARCH</name>
<keyword evidence="5" id="KW-1133">Transmembrane helix</keyword>
<evidence type="ECO:0000256" key="4">
    <source>
        <dbReference type="ARBA" id="ARBA00022825"/>
    </source>
</evidence>
<dbReference type="PANTHER" id="PTHR42987">
    <property type="entry name" value="PEPTIDASE S49"/>
    <property type="match status" value="1"/>
</dbReference>
<comment type="caution">
    <text evidence="7">The sequence shown here is derived from an EMBL/GenBank/DDBJ whole genome shotgun (WGS) entry which is preliminary data.</text>
</comment>
<feature type="transmembrane region" description="Helical" evidence="5">
    <location>
        <begin position="18"/>
        <end position="43"/>
    </location>
</feature>
<comment type="similarity">
    <text evidence="1">Belongs to the peptidase S49 family.</text>
</comment>
<dbReference type="Gene3D" id="3.90.226.10">
    <property type="entry name" value="2-enoyl-CoA Hydratase, Chain A, domain 1"/>
    <property type="match status" value="1"/>
</dbReference>